<dbReference type="GO" id="GO:0005886">
    <property type="term" value="C:plasma membrane"/>
    <property type="evidence" value="ECO:0007669"/>
    <property type="project" value="UniProtKB-SubCell"/>
</dbReference>
<evidence type="ECO:0000256" key="5">
    <source>
        <dbReference type="ARBA" id="ARBA00022989"/>
    </source>
</evidence>
<dbReference type="PROSITE" id="PS50928">
    <property type="entry name" value="ABC_TM1"/>
    <property type="match status" value="1"/>
</dbReference>
<evidence type="ECO:0000256" key="2">
    <source>
        <dbReference type="ARBA" id="ARBA00022448"/>
    </source>
</evidence>
<feature type="transmembrane region" description="Helical" evidence="7">
    <location>
        <begin position="97"/>
        <end position="119"/>
    </location>
</feature>
<dbReference type="EMBL" id="QWKZ01000011">
    <property type="protein sequence ID" value="RIH88595.1"/>
    <property type="molecule type" value="Genomic_DNA"/>
</dbReference>
<dbReference type="AlphaFoldDB" id="A0A399EYD0"/>
<keyword evidence="4 7" id="KW-0812">Transmembrane</keyword>
<reference evidence="9 10" key="1">
    <citation type="submission" date="2018-08" db="EMBL/GenBank/DDBJ databases">
        <title>Meiothermus luteus KCTC 52599 genome sequencing project.</title>
        <authorList>
            <person name="Da Costa M.S."/>
            <person name="Albuquerque L."/>
            <person name="Raposo P."/>
            <person name="Froufe H.J.C."/>
            <person name="Barroso C.S."/>
            <person name="Egas C."/>
        </authorList>
    </citation>
    <scope>NUCLEOTIDE SEQUENCE [LARGE SCALE GENOMIC DNA]</scope>
    <source>
        <strain evidence="9 10">KCTC 52599</strain>
    </source>
</reference>
<feature type="transmembrane region" description="Helical" evidence="7">
    <location>
        <begin position="236"/>
        <end position="262"/>
    </location>
</feature>
<evidence type="ECO:0000313" key="9">
    <source>
        <dbReference type="EMBL" id="RIH88595.1"/>
    </source>
</evidence>
<dbReference type="OrthoDB" id="24153at2"/>
<evidence type="ECO:0000256" key="4">
    <source>
        <dbReference type="ARBA" id="ARBA00022692"/>
    </source>
</evidence>
<dbReference type="Pfam" id="PF19300">
    <property type="entry name" value="BPD_transp_1_N"/>
    <property type="match status" value="1"/>
</dbReference>
<keyword evidence="3" id="KW-1003">Cell membrane</keyword>
<organism evidence="9 10">
    <name type="scientific">Meiothermus luteus</name>
    <dbReference type="NCBI Taxonomy" id="2026184"/>
    <lineage>
        <taxon>Bacteria</taxon>
        <taxon>Thermotogati</taxon>
        <taxon>Deinococcota</taxon>
        <taxon>Deinococci</taxon>
        <taxon>Thermales</taxon>
        <taxon>Thermaceae</taxon>
        <taxon>Meiothermus</taxon>
    </lineage>
</organism>
<keyword evidence="5 7" id="KW-1133">Transmembrane helix</keyword>
<evidence type="ECO:0000256" key="7">
    <source>
        <dbReference type="RuleBase" id="RU363032"/>
    </source>
</evidence>
<keyword evidence="10" id="KW-1185">Reference proteome</keyword>
<name>A0A399EYD0_9DEIN</name>
<feature type="transmembrane region" description="Helical" evidence="7">
    <location>
        <begin position="282"/>
        <end position="308"/>
    </location>
</feature>
<dbReference type="PANTHER" id="PTHR43163:SF6">
    <property type="entry name" value="DIPEPTIDE TRANSPORT SYSTEM PERMEASE PROTEIN DPPB-RELATED"/>
    <property type="match status" value="1"/>
</dbReference>
<keyword evidence="2 7" id="KW-0813">Transport</keyword>
<feature type="domain" description="ABC transmembrane type-1" evidence="8">
    <location>
        <begin position="95"/>
        <end position="305"/>
    </location>
</feature>
<evidence type="ECO:0000256" key="1">
    <source>
        <dbReference type="ARBA" id="ARBA00004651"/>
    </source>
</evidence>
<dbReference type="Pfam" id="PF00528">
    <property type="entry name" value="BPD_transp_1"/>
    <property type="match status" value="1"/>
</dbReference>
<comment type="caution">
    <text evidence="9">The sequence shown here is derived from an EMBL/GenBank/DDBJ whole genome shotgun (WGS) entry which is preliminary data.</text>
</comment>
<dbReference type="InterPro" id="IPR045621">
    <property type="entry name" value="BPD_transp_1_N"/>
</dbReference>
<feature type="transmembrane region" description="Helical" evidence="7">
    <location>
        <begin position="178"/>
        <end position="201"/>
    </location>
</feature>
<evidence type="ECO:0000313" key="10">
    <source>
        <dbReference type="Proteomes" id="UP000265800"/>
    </source>
</evidence>
<evidence type="ECO:0000256" key="3">
    <source>
        <dbReference type="ARBA" id="ARBA00022475"/>
    </source>
</evidence>
<dbReference type="Proteomes" id="UP000265800">
    <property type="component" value="Unassembled WGS sequence"/>
</dbReference>
<dbReference type="InterPro" id="IPR035906">
    <property type="entry name" value="MetI-like_sf"/>
</dbReference>
<protein>
    <submittedName>
        <fullName evidence="9">Dipeptide transport system permease protein DppB</fullName>
    </submittedName>
</protein>
<comment type="similarity">
    <text evidence="7">Belongs to the binding-protein-dependent transport system permease family.</text>
</comment>
<dbReference type="RefSeq" id="WP_119359235.1">
    <property type="nucleotide sequence ID" value="NZ_QWKZ01000011.1"/>
</dbReference>
<keyword evidence="6 7" id="KW-0472">Membrane</keyword>
<dbReference type="InterPro" id="IPR000515">
    <property type="entry name" value="MetI-like"/>
</dbReference>
<dbReference type="Gene3D" id="1.10.3720.10">
    <property type="entry name" value="MetI-like"/>
    <property type="match status" value="1"/>
</dbReference>
<evidence type="ECO:0000259" key="8">
    <source>
        <dbReference type="PROSITE" id="PS50928"/>
    </source>
</evidence>
<dbReference type="CDD" id="cd06261">
    <property type="entry name" value="TM_PBP2"/>
    <property type="match status" value="1"/>
</dbReference>
<sequence>MLSYALRRLALALITLWLATLLVFGALLLIPGNPAQAILGLEATPEDVAALEARLGLDRPPLERYLSWLGGVLRGDLGQSIRYEQPISELIVARLGITLPIVVASLLLATFIAVPLGILAARQAGSLVDLAVSLGALLGIVLPSFWVGLMFIYIFIVWLKLPLPTSFPIGGWENPERALAALVLPVLTVGLASASFLVRLVRGSVLEVLHQDYIRTARAKGLSERVVLYKHALRNAALPVVTVLGLEFASLLIATVVVETVFGIPGLGSLSLTAISARDYPLVQGVVLVIAAFIVLMNLAVDLLYGLLDPRVSYG</sequence>
<gene>
    <name evidence="9" type="primary">dppB_2</name>
    <name evidence="9" type="ORF">Mlute_00556</name>
</gene>
<evidence type="ECO:0000256" key="6">
    <source>
        <dbReference type="ARBA" id="ARBA00023136"/>
    </source>
</evidence>
<comment type="subcellular location">
    <subcellularLocation>
        <location evidence="1 7">Cell membrane</location>
        <topology evidence="1 7">Multi-pass membrane protein</topology>
    </subcellularLocation>
</comment>
<proteinExistence type="inferred from homology"/>
<dbReference type="PANTHER" id="PTHR43163">
    <property type="entry name" value="DIPEPTIDE TRANSPORT SYSTEM PERMEASE PROTEIN DPPB-RELATED"/>
    <property type="match status" value="1"/>
</dbReference>
<feature type="transmembrane region" description="Helical" evidence="7">
    <location>
        <begin position="131"/>
        <end position="158"/>
    </location>
</feature>
<dbReference type="SUPFAM" id="SSF161098">
    <property type="entry name" value="MetI-like"/>
    <property type="match status" value="1"/>
</dbReference>
<dbReference type="GO" id="GO:0071916">
    <property type="term" value="F:dipeptide transmembrane transporter activity"/>
    <property type="evidence" value="ECO:0007669"/>
    <property type="project" value="TreeGrafter"/>
</dbReference>
<accession>A0A399EYD0</accession>